<reference evidence="1" key="1">
    <citation type="submission" date="2011-02" db="EMBL/GenBank/DDBJ databases">
        <title>Construction and analysis of full-length cDNA library of Cryptosporidium parvum.</title>
        <authorList>
            <person name="Yamagishi J."/>
            <person name="Wakaguri H."/>
            <person name="Sugano S."/>
            <person name="Kawano S."/>
            <person name="Fujisaki K."/>
            <person name="Sugimoto C."/>
            <person name="Watanabe J."/>
            <person name="Suzuki Y."/>
            <person name="Kimata I."/>
            <person name="Xuan X."/>
        </authorList>
    </citation>
    <scope>NUCLEOTIDE SEQUENCE</scope>
    <source>
        <strain evidence="1">HNJ-1</strain>
    </source>
</reference>
<dbReference type="AlphaFoldDB" id="F0X5S3"/>
<evidence type="ECO:0000313" key="1">
    <source>
        <dbReference type="EMBL" id="BAJ77944.1"/>
    </source>
</evidence>
<accession>F0X5S3</accession>
<organism evidence="1">
    <name type="scientific">Cryptosporidium parvum</name>
    <dbReference type="NCBI Taxonomy" id="5807"/>
    <lineage>
        <taxon>Eukaryota</taxon>
        <taxon>Sar</taxon>
        <taxon>Alveolata</taxon>
        <taxon>Apicomplexa</taxon>
        <taxon>Conoidasida</taxon>
        <taxon>Coccidia</taxon>
        <taxon>Eucoccidiorida</taxon>
        <taxon>Eimeriorina</taxon>
        <taxon>Cryptosporidiidae</taxon>
        <taxon>Cryptosporidium</taxon>
    </lineage>
</organism>
<dbReference type="EMBL" id="FX115841">
    <property type="protein sequence ID" value="BAJ77944.1"/>
    <property type="molecule type" value="mRNA"/>
</dbReference>
<protein>
    <submittedName>
        <fullName evidence="1">Uncharacterized protein</fullName>
    </submittedName>
</protein>
<name>F0X5S3_CRYPV</name>
<sequence>MNYSSDIQYIFVCIHGINAENYLKKFRFFLVTLKLLRQHC</sequence>
<proteinExistence type="evidence at transcript level"/>